<evidence type="ECO:0000313" key="1">
    <source>
        <dbReference type="EMBL" id="KAI8002970.1"/>
    </source>
</evidence>
<comment type="caution">
    <text evidence="1">The sequence shown here is derived from an EMBL/GenBank/DDBJ whole genome shotgun (WGS) entry which is preliminary data.</text>
</comment>
<reference evidence="1 2" key="1">
    <citation type="journal article" date="2022" name="Plant J.">
        <title>Chromosome-level genome of Camellia lanceoleosa provides a valuable resource for understanding genome evolution and self-incompatibility.</title>
        <authorList>
            <person name="Gong W."/>
            <person name="Xiao S."/>
            <person name="Wang L."/>
            <person name="Liao Z."/>
            <person name="Chang Y."/>
            <person name="Mo W."/>
            <person name="Hu G."/>
            <person name="Li W."/>
            <person name="Zhao G."/>
            <person name="Zhu H."/>
            <person name="Hu X."/>
            <person name="Ji K."/>
            <person name="Xiang X."/>
            <person name="Song Q."/>
            <person name="Yuan D."/>
            <person name="Jin S."/>
            <person name="Zhang L."/>
        </authorList>
    </citation>
    <scope>NUCLEOTIDE SEQUENCE [LARGE SCALE GENOMIC DNA]</scope>
    <source>
        <strain evidence="1">SQ_2022a</strain>
    </source>
</reference>
<protein>
    <submittedName>
        <fullName evidence="1">Uncharacterized protein</fullName>
    </submittedName>
</protein>
<evidence type="ECO:0000313" key="2">
    <source>
        <dbReference type="Proteomes" id="UP001060215"/>
    </source>
</evidence>
<keyword evidence="2" id="KW-1185">Reference proteome</keyword>
<name>A0ACC0GRR6_9ERIC</name>
<sequence length="121" mass="12884">MAVNLRVVEDQESLGQSNTGTSEEGKKQASATLVERLLLKDIFSSNVWCASLGKLLGTAILVFMIDTIVISSYETKIIAPNLIISILVGLTITILILAIFPVSGGHINPIISFSTALVSLI</sequence>
<accession>A0ACC0GRR6</accession>
<gene>
    <name evidence="1" type="ORF">LOK49_LG08G01752</name>
</gene>
<dbReference type="Proteomes" id="UP001060215">
    <property type="component" value="Chromosome 9"/>
</dbReference>
<proteinExistence type="predicted"/>
<organism evidence="1 2">
    <name type="scientific">Camellia lanceoleosa</name>
    <dbReference type="NCBI Taxonomy" id="1840588"/>
    <lineage>
        <taxon>Eukaryota</taxon>
        <taxon>Viridiplantae</taxon>
        <taxon>Streptophyta</taxon>
        <taxon>Embryophyta</taxon>
        <taxon>Tracheophyta</taxon>
        <taxon>Spermatophyta</taxon>
        <taxon>Magnoliopsida</taxon>
        <taxon>eudicotyledons</taxon>
        <taxon>Gunneridae</taxon>
        <taxon>Pentapetalae</taxon>
        <taxon>asterids</taxon>
        <taxon>Ericales</taxon>
        <taxon>Theaceae</taxon>
        <taxon>Camellia</taxon>
    </lineage>
</organism>
<dbReference type="EMBL" id="CM045766">
    <property type="protein sequence ID" value="KAI8002970.1"/>
    <property type="molecule type" value="Genomic_DNA"/>
</dbReference>